<dbReference type="InterPro" id="IPR016024">
    <property type="entry name" value="ARM-type_fold"/>
</dbReference>
<keyword evidence="2" id="KW-1133">Transmembrane helix</keyword>
<feature type="transmembrane region" description="Helical" evidence="2">
    <location>
        <begin position="51"/>
        <end position="70"/>
    </location>
</feature>
<dbReference type="EMBL" id="CM001436">
    <property type="protein sequence ID" value="EHQ35095.1"/>
    <property type="molecule type" value="Genomic_DNA"/>
</dbReference>
<dbReference type="InParanoid" id="H1YYJ7"/>
<keyword evidence="3" id="KW-0456">Lyase</keyword>
<dbReference type="HOGENOM" id="CLU_654908_0_0_2"/>
<dbReference type="Proteomes" id="UP000005741">
    <property type="component" value="Chromosome"/>
</dbReference>
<keyword evidence="4" id="KW-1185">Reference proteome</keyword>
<feature type="transmembrane region" description="Helical" evidence="2">
    <location>
        <begin position="101"/>
        <end position="119"/>
    </location>
</feature>
<evidence type="ECO:0000256" key="2">
    <source>
        <dbReference type="SAM" id="Phobius"/>
    </source>
</evidence>
<evidence type="ECO:0000313" key="3">
    <source>
        <dbReference type="EMBL" id="EHQ35095.1"/>
    </source>
</evidence>
<dbReference type="SMART" id="SM00567">
    <property type="entry name" value="EZ_HEAT"/>
    <property type="match status" value="6"/>
</dbReference>
<dbReference type="RefSeq" id="WP_004076826.1">
    <property type="nucleotide sequence ID" value="NZ_CM001436.1"/>
</dbReference>
<sequence length="467" mass="51239">MNKKNYYRKFTAGRHSDFIKVYVLVLYFIVIAILGFYSFSSSRIDESAYIIARMTPHLIYIPLVLTALWYPQNRMIHVVILLVVFISIIFSFIFYGLSIDAMFVVFTSVIYLWVFFAILKIPGYTGDAEVKDSIAKLPSLSVPSLEGGIMASGSAESNELLREEKSLSAAGPGVKKSFSASAGSAGSPAGMAEGFKSPCTGPKIPAQTIPPEQIMPLIESFRINERDILVNTESAILAIGKSAEEFLVKALESNDSIPVRENSAKMLGIIGSPDNICALIDSLNDRSRRVHNSAVQALARIGEPAVAPLIDSLVDGRWKIRAGCVTSLRIIGVSESLKYIIPLLGDENHYVRRESAKTVGRLGDGRYTECLLPLLNDPVRGVRLAAAGALGKTSGNDIVEALSERFFKEDDPQVKERIVESLGLIGTEAAMAEIQKAVDKSTYELRKKLIEAAGEEYLQYKRIFDIN</sequence>
<proteinExistence type="predicted"/>
<dbReference type="Gene3D" id="1.25.10.10">
    <property type="entry name" value="Leucine-rich Repeat Variant"/>
    <property type="match status" value="2"/>
</dbReference>
<feature type="transmembrane region" description="Helical" evidence="2">
    <location>
        <begin position="21"/>
        <end position="39"/>
    </location>
</feature>
<evidence type="ECO:0000313" key="4">
    <source>
        <dbReference type="Proteomes" id="UP000005741"/>
    </source>
</evidence>
<dbReference type="PANTHER" id="PTHR12697:SF5">
    <property type="entry name" value="DEOXYHYPUSINE HYDROXYLASE"/>
    <property type="match status" value="1"/>
</dbReference>
<dbReference type="Pfam" id="PF13646">
    <property type="entry name" value="HEAT_2"/>
    <property type="match status" value="1"/>
</dbReference>
<keyword evidence="2" id="KW-0812">Transmembrane</keyword>
<dbReference type="InterPro" id="IPR004155">
    <property type="entry name" value="PBS_lyase_HEAT"/>
</dbReference>
<dbReference type="STRING" id="937775.Metlim_0973"/>
<organism evidence="3 4">
    <name type="scientific">Methanoplanus limicola DSM 2279</name>
    <dbReference type="NCBI Taxonomy" id="937775"/>
    <lineage>
        <taxon>Archaea</taxon>
        <taxon>Methanobacteriati</taxon>
        <taxon>Methanobacteriota</taxon>
        <taxon>Stenosarchaea group</taxon>
        <taxon>Methanomicrobia</taxon>
        <taxon>Methanomicrobiales</taxon>
        <taxon>Methanomicrobiaceae</taxon>
        <taxon>Methanoplanus</taxon>
    </lineage>
</organism>
<keyword evidence="2" id="KW-0472">Membrane</keyword>
<name>H1YYJ7_9EURY</name>
<dbReference type="GO" id="GO:0016829">
    <property type="term" value="F:lyase activity"/>
    <property type="evidence" value="ECO:0007669"/>
    <property type="project" value="UniProtKB-KW"/>
</dbReference>
<gene>
    <name evidence="3" type="ORF">Metlim_0973</name>
</gene>
<evidence type="ECO:0000256" key="1">
    <source>
        <dbReference type="SAM" id="MobiDB-lite"/>
    </source>
</evidence>
<dbReference type="GO" id="GO:0016491">
    <property type="term" value="F:oxidoreductase activity"/>
    <property type="evidence" value="ECO:0007669"/>
    <property type="project" value="TreeGrafter"/>
</dbReference>
<accession>H1YYJ7</accession>
<dbReference type="InterPro" id="IPR011989">
    <property type="entry name" value="ARM-like"/>
</dbReference>
<dbReference type="PANTHER" id="PTHR12697">
    <property type="entry name" value="PBS LYASE HEAT-LIKE PROTEIN"/>
    <property type="match status" value="1"/>
</dbReference>
<dbReference type="SUPFAM" id="SSF48371">
    <property type="entry name" value="ARM repeat"/>
    <property type="match status" value="1"/>
</dbReference>
<dbReference type="AlphaFoldDB" id="H1YYJ7"/>
<feature type="region of interest" description="Disordered" evidence="1">
    <location>
        <begin position="189"/>
        <end position="208"/>
    </location>
</feature>
<feature type="transmembrane region" description="Helical" evidence="2">
    <location>
        <begin position="77"/>
        <end position="95"/>
    </location>
</feature>
<reference evidence="3 4" key="1">
    <citation type="submission" date="2011-10" db="EMBL/GenBank/DDBJ databases">
        <title>The Improved High-Quality Draft genome of Methanoplanus limicola DSM 2279.</title>
        <authorList>
            <consortium name="US DOE Joint Genome Institute (JGI-PGF)"/>
            <person name="Lucas S."/>
            <person name="Copeland A."/>
            <person name="Lapidus A."/>
            <person name="Glavina del Rio T."/>
            <person name="Dalin E."/>
            <person name="Tice H."/>
            <person name="Bruce D."/>
            <person name="Goodwin L."/>
            <person name="Pitluck S."/>
            <person name="Peters L."/>
            <person name="Mikhailova N."/>
            <person name="Lu M."/>
            <person name="Kyrpides N."/>
            <person name="Mavromatis K."/>
            <person name="Ivanova N."/>
            <person name="Markowitz V."/>
            <person name="Cheng J.-F."/>
            <person name="Hugenholtz P."/>
            <person name="Woyke T."/>
            <person name="Wu D."/>
            <person name="Wirth R."/>
            <person name="Brambilla E.-M."/>
            <person name="Klenk H.-P."/>
            <person name="Eisen J.A."/>
        </authorList>
    </citation>
    <scope>NUCLEOTIDE SEQUENCE [LARGE SCALE GENOMIC DNA]</scope>
    <source>
        <strain evidence="3 4">DSM 2279</strain>
    </source>
</reference>
<protein>
    <submittedName>
        <fullName evidence="3">PBS lyase HEAT domain protein repeat-containing protein</fullName>
    </submittedName>
</protein>
<dbReference type="OrthoDB" id="10495at2157"/>